<reference evidence="1 2" key="1">
    <citation type="submission" date="2018-02" db="EMBL/GenBank/DDBJ databases">
        <title>Genomic Encyclopedia of Archaeal and Bacterial Type Strains, Phase II (KMG-II): from individual species to whole genera.</title>
        <authorList>
            <person name="Goeker M."/>
        </authorList>
    </citation>
    <scope>NUCLEOTIDE SEQUENCE [LARGE SCALE GENOMIC DNA]</scope>
    <source>
        <strain evidence="1 2">DSM 18921</strain>
    </source>
</reference>
<name>A0A2S8S6L4_9RHOB</name>
<proteinExistence type="predicted"/>
<evidence type="ECO:0000313" key="2">
    <source>
        <dbReference type="Proteomes" id="UP000238338"/>
    </source>
</evidence>
<dbReference type="OrthoDB" id="7770859at2"/>
<accession>A0A2S8S6L4</accession>
<evidence type="ECO:0000313" key="1">
    <source>
        <dbReference type="EMBL" id="PQV56413.1"/>
    </source>
</evidence>
<dbReference type="EMBL" id="PVEP01000005">
    <property type="protein sequence ID" value="PQV56413.1"/>
    <property type="molecule type" value="Genomic_DNA"/>
</dbReference>
<protein>
    <submittedName>
        <fullName evidence="1">Uncharacterized protein</fullName>
    </submittedName>
</protein>
<dbReference type="AlphaFoldDB" id="A0A2S8S6L4"/>
<dbReference type="Proteomes" id="UP000238338">
    <property type="component" value="Unassembled WGS sequence"/>
</dbReference>
<dbReference type="RefSeq" id="WP_105515254.1">
    <property type="nucleotide sequence ID" value="NZ_PVEP01000005.1"/>
</dbReference>
<comment type="caution">
    <text evidence="1">The sequence shown here is derived from an EMBL/GenBank/DDBJ whole genome shotgun (WGS) entry which is preliminary data.</text>
</comment>
<keyword evidence="2" id="KW-1185">Reference proteome</keyword>
<gene>
    <name evidence="1" type="ORF">LX70_02679</name>
</gene>
<organism evidence="1 2">
    <name type="scientific">Albidovulum denitrificans</name>
    <dbReference type="NCBI Taxonomy" id="404881"/>
    <lineage>
        <taxon>Bacteria</taxon>
        <taxon>Pseudomonadati</taxon>
        <taxon>Pseudomonadota</taxon>
        <taxon>Alphaproteobacteria</taxon>
        <taxon>Rhodobacterales</taxon>
        <taxon>Paracoccaceae</taxon>
        <taxon>Albidovulum</taxon>
    </lineage>
</organism>
<sequence>MRTLSAPLAAFLAARPGAIRVNTLVWITARNRSTGASEALGLWNGRDNQGFDIGGTIRDYVAAGSLLGLDRITYGTGLQVRMHTITLSAISPEVEQAVRGYDARLAPVEVHGVVFDPVTNTMVGSPWLALRGWVDEVEIRTPAVGDEGGIDLRIASAARALTRTLSLKRGDGSHQLRGGDRFRRYAEISGTATVAWGENGPQRVPSPPSTPVQLPYGGVVRRGGL</sequence>